<name>A0A3B0Z1E0_9ZZZZ</name>
<organism evidence="1">
    <name type="scientific">hydrothermal vent metagenome</name>
    <dbReference type="NCBI Taxonomy" id="652676"/>
    <lineage>
        <taxon>unclassified sequences</taxon>
        <taxon>metagenomes</taxon>
        <taxon>ecological metagenomes</taxon>
    </lineage>
</organism>
<gene>
    <name evidence="1" type="ORF">MNBD_GAMMA18-821</name>
</gene>
<accession>A0A3B0Z1E0</accession>
<reference evidence="1" key="1">
    <citation type="submission" date="2018-06" db="EMBL/GenBank/DDBJ databases">
        <authorList>
            <person name="Zhirakovskaya E."/>
        </authorList>
    </citation>
    <scope>NUCLEOTIDE SEQUENCE</scope>
</reference>
<dbReference type="AlphaFoldDB" id="A0A3B0Z1E0"/>
<sequence length="128" mass="14651">MNGSAILIILWILVLWLPSCQSVQRNIDVISMERKIDTESPDYEICSSFTLTKKTVVDYFSVAKEVSGDEFHHESIILPCKYQGSMKIDDTQFQWEIFAGGSGYLYNKSTEKRYLCKETCCDILKGLC</sequence>
<dbReference type="EMBL" id="UOFP01000170">
    <property type="protein sequence ID" value="VAW87135.1"/>
    <property type="molecule type" value="Genomic_DNA"/>
</dbReference>
<proteinExistence type="predicted"/>
<protein>
    <submittedName>
        <fullName evidence="1">Uncharacterized protein</fullName>
    </submittedName>
</protein>
<evidence type="ECO:0000313" key="1">
    <source>
        <dbReference type="EMBL" id="VAW87135.1"/>
    </source>
</evidence>